<evidence type="ECO:0000313" key="12">
    <source>
        <dbReference type="Proteomes" id="UP000199506"/>
    </source>
</evidence>
<dbReference type="EC" id="3.1.-.-" evidence="9"/>
<dbReference type="InterPro" id="IPR032885">
    <property type="entry name" value="Mre11_archaea-type"/>
</dbReference>
<evidence type="ECO:0000256" key="6">
    <source>
        <dbReference type="ARBA" id="ARBA00022839"/>
    </source>
</evidence>
<evidence type="ECO:0000256" key="2">
    <source>
        <dbReference type="ARBA" id="ARBA00022723"/>
    </source>
</evidence>
<dbReference type="Gene3D" id="3.60.21.10">
    <property type="match status" value="1"/>
</dbReference>
<dbReference type="HAMAP" id="MF_02044">
    <property type="entry name" value="Mre11"/>
    <property type="match status" value="1"/>
</dbReference>
<evidence type="ECO:0000259" key="10">
    <source>
        <dbReference type="Pfam" id="PF00149"/>
    </source>
</evidence>
<feature type="binding site" evidence="9">
    <location>
        <position position="187"/>
    </location>
    <ligand>
        <name>Mn(2+)</name>
        <dbReference type="ChEBI" id="CHEBI:29035"/>
        <label>2</label>
    </ligand>
</feature>
<comment type="similarity">
    <text evidence="9">Belongs to the MRE11/RAD32 family.</text>
</comment>
<feature type="binding site" evidence="9">
    <location>
        <position position="49"/>
    </location>
    <ligand>
        <name>Mn(2+)</name>
        <dbReference type="ChEBI" id="CHEBI:29035"/>
        <label>1</label>
    </ligand>
</feature>
<keyword evidence="5 9" id="KW-0378">Hydrolase</keyword>
<feature type="binding site" evidence="9">
    <location>
        <position position="158"/>
    </location>
    <ligand>
        <name>Mn(2+)</name>
        <dbReference type="ChEBI" id="CHEBI:29035"/>
        <label>2</label>
    </ligand>
</feature>
<organism evidence="11 12">
    <name type="scientific">Methanobrevibacter gottschalkii</name>
    <dbReference type="NCBI Taxonomy" id="190974"/>
    <lineage>
        <taxon>Archaea</taxon>
        <taxon>Methanobacteriati</taxon>
        <taxon>Methanobacteriota</taxon>
        <taxon>Methanomada group</taxon>
        <taxon>Methanobacteria</taxon>
        <taxon>Methanobacteriales</taxon>
        <taxon>Methanobacteriaceae</taxon>
        <taxon>Methanobrevibacter</taxon>
    </lineage>
</organism>
<keyword evidence="1 9" id="KW-0540">Nuclease</keyword>
<sequence length="413" mass="47124">MKFAHLADTHLGYRQFGLIEREKDFYEVFEKVIDKIIEEKVDFVIHSGDLFETARPSPNALLVFQKGLLKLKGAGIPMYAIAGNHDSVMRQGAIPPQVIFKKLGLKVISPINTDYMHGDIFIAGLPYYPSSQSKTLKSKLAELSKKAANHEKSILVLHQGIDKYLGYQYELEIGDIPDNFTYYAFGHIHKYINESFGNGRLVYPGSVEIWKTDEVEDYKKNGKGFVVVDLEGPKPIVKRVKIDVPREFIKRSLDYENLESGIAGIKETIKDFDKQPILNLTIKDVESDTSGVYDIINEDLGDLSLMIRPKFNIKGEELIDEDNIKKNGLGAKEILVEQLKKYNDDNVTQLAIDLYEYLSKDKIEESKDLIEQFYNDFYNSTKDEVELQTEEIEPETAQVKSEDVQATFNEVLK</sequence>
<dbReference type="STRING" id="190974.SAMN05216439_0323"/>
<dbReference type="PANTHER" id="PTHR30337:SF0">
    <property type="entry name" value="NUCLEASE SBCCD SUBUNIT D"/>
    <property type="match status" value="1"/>
</dbReference>
<feature type="binding site" evidence="9">
    <location>
        <position position="10"/>
    </location>
    <ligand>
        <name>Mn(2+)</name>
        <dbReference type="ChEBI" id="CHEBI:29035"/>
        <label>1</label>
    </ligand>
</feature>
<keyword evidence="6 9" id="KW-0269">Exonuclease</keyword>
<dbReference type="RefSeq" id="WP_091699825.1">
    <property type="nucleotide sequence ID" value="NZ_FOAK01000014.1"/>
</dbReference>
<evidence type="ECO:0000256" key="7">
    <source>
        <dbReference type="ARBA" id="ARBA00023204"/>
    </source>
</evidence>
<feature type="domain" description="Calcineurin-like phosphoesterase" evidence="10">
    <location>
        <begin position="1"/>
        <end position="191"/>
    </location>
</feature>
<name>A0A1H7P452_9EURY</name>
<feature type="binding site" evidence="9">
    <location>
        <position position="84"/>
    </location>
    <ligand>
        <name>Mn(2+)</name>
        <dbReference type="ChEBI" id="CHEBI:29035"/>
        <label>2</label>
    </ligand>
</feature>
<evidence type="ECO:0000256" key="9">
    <source>
        <dbReference type="HAMAP-Rule" id="MF_02044"/>
    </source>
</evidence>
<keyword evidence="8 9" id="KW-0464">Manganese</keyword>
<evidence type="ECO:0000256" key="8">
    <source>
        <dbReference type="ARBA" id="ARBA00023211"/>
    </source>
</evidence>
<feature type="binding site" evidence="9">
    <location>
        <position position="49"/>
    </location>
    <ligand>
        <name>Mn(2+)</name>
        <dbReference type="ChEBI" id="CHEBI:29035"/>
        <label>2</label>
    </ligand>
</feature>
<evidence type="ECO:0000256" key="4">
    <source>
        <dbReference type="ARBA" id="ARBA00022763"/>
    </source>
</evidence>
<protein>
    <recommendedName>
        <fullName evidence="9">DNA double-strand break repair protein Mre11</fullName>
        <ecNumber evidence="9">3.1.-.-</ecNumber>
    </recommendedName>
</protein>
<dbReference type="AlphaFoldDB" id="A0A1H7P452"/>
<dbReference type="OrthoDB" id="11638at2157"/>
<comment type="subunit">
    <text evidence="9">Homodimer. Forms a heterotetramer composed of two Mre11 subunits and two Rad50 subunits.</text>
</comment>
<evidence type="ECO:0000256" key="3">
    <source>
        <dbReference type="ARBA" id="ARBA00022759"/>
    </source>
</evidence>
<dbReference type="InterPro" id="IPR004843">
    <property type="entry name" value="Calcineurin-like_PHP"/>
</dbReference>
<dbReference type="GO" id="GO:0008408">
    <property type="term" value="F:3'-5' exonuclease activity"/>
    <property type="evidence" value="ECO:0007669"/>
    <property type="project" value="UniProtKB-UniRule"/>
</dbReference>
<dbReference type="GO" id="GO:0045027">
    <property type="term" value="F:DNA end binding"/>
    <property type="evidence" value="ECO:0007669"/>
    <property type="project" value="UniProtKB-UniRule"/>
</dbReference>
<dbReference type="InterPro" id="IPR029052">
    <property type="entry name" value="Metallo-depent_PP-like"/>
</dbReference>
<keyword evidence="7 9" id="KW-0234">DNA repair</keyword>
<evidence type="ECO:0000256" key="5">
    <source>
        <dbReference type="ARBA" id="ARBA00022801"/>
    </source>
</evidence>
<keyword evidence="4 9" id="KW-0227">DNA damage</keyword>
<dbReference type="Pfam" id="PF00149">
    <property type="entry name" value="Metallophos"/>
    <property type="match status" value="1"/>
</dbReference>
<dbReference type="GO" id="GO:0006302">
    <property type="term" value="P:double-strand break repair"/>
    <property type="evidence" value="ECO:0007669"/>
    <property type="project" value="UniProtKB-UniRule"/>
</dbReference>
<keyword evidence="3 9" id="KW-0255">Endonuclease</keyword>
<evidence type="ECO:0000256" key="1">
    <source>
        <dbReference type="ARBA" id="ARBA00022722"/>
    </source>
</evidence>
<accession>A0A1H7P452</accession>
<dbReference type="Proteomes" id="UP000199506">
    <property type="component" value="Unassembled WGS sequence"/>
</dbReference>
<feature type="binding site" evidence="9">
    <location>
        <position position="189"/>
    </location>
    <ligand>
        <name>Mn(2+)</name>
        <dbReference type="ChEBI" id="CHEBI:29035"/>
        <label>1</label>
    </ligand>
</feature>
<dbReference type="EMBL" id="FOAK01000014">
    <property type="protein sequence ID" value="SEL30553.1"/>
    <property type="molecule type" value="Genomic_DNA"/>
</dbReference>
<proteinExistence type="inferred from homology"/>
<keyword evidence="2 9" id="KW-0479">Metal-binding</keyword>
<dbReference type="SUPFAM" id="SSF56300">
    <property type="entry name" value="Metallo-dependent phosphatases"/>
    <property type="match status" value="1"/>
</dbReference>
<feature type="binding site" evidence="9">
    <location>
        <position position="8"/>
    </location>
    <ligand>
        <name>Mn(2+)</name>
        <dbReference type="ChEBI" id="CHEBI:29035"/>
        <label>1</label>
    </ligand>
</feature>
<dbReference type="GO" id="GO:0000403">
    <property type="term" value="F:Y-form DNA binding"/>
    <property type="evidence" value="ECO:0007669"/>
    <property type="project" value="UniProtKB-UniRule"/>
</dbReference>
<reference evidence="11 12" key="1">
    <citation type="submission" date="2016-10" db="EMBL/GenBank/DDBJ databases">
        <authorList>
            <person name="de Groot N.N."/>
        </authorList>
    </citation>
    <scope>NUCLEOTIDE SEQUENCE [LARGE SCALE GENOMIC DNA]</scope>
    <source>
        <strain evidence="11 12">DSM 11978</strain>
    </source>
</reference>
<dbReference type="PANTHER" id="PTHR30337">
    <property type="entry name" value="COMPONENT OF ATP-DEPENDENT DSDNA EXONUCLEASE"/>
    <property type="match status" value="1"/>
</dbReference>
<evidence type="ECO:0000313" key="11">
    <source>
        <dbReference type="EMBL" id="SEL30553.1"/>
    </source>
</evidence>
<gene>
    <name evidence="9" type="primary">mre11</name>
    <name evidence="11" type="ORF">SAMN05216439_0323</name>
</gene>
<dbReference type="GO" id="GO:0004519">
    <property type="term" value="F:endonuclease activity"/>
    <property type="evidence" value="ECO:0007669"/>
    <property type="project" value="UniProtKB-UniRule"/>
</dbReference>
<comment type="function">
    <text evidence="9">Part of the Rad50/Mre11 complex, which is involved in the early steps of DNA double-strand break (DSB) repair. The complex may facilitate opening of the processed DNA ends to aid in the recruitment of HerA and NurA. Mre11 binds to DSB ends and has both double-stranded 3'-5' exonuclease activity and single-stranded endonuclease activity.</text>
</comment>
<dbReference type="GO" id="GO:0030145">
    <property type="term" value="F:manganese ion binding"/>
    <property type="evidence" value="ECO:0007669"/>
    <property type="project" value="UniProtKB-UniRule"/>
</dbReference>
<dbReference type="CDD" id="cd00840">
    <property type="entry name" value="MPP_Mre11_N"/>
    <property type="match status" value="1"/>
</dbReference>
<dbReference type="InterPro" id="IPR041796">
    <property type="entry name" value="Mre11_N"/>
</dbReference>
<comment type="cofactor">
    <cofactor evidence="9">
        <name>Mn(2+)</name>
        <dbReference type="ChEBI" id="CHEBI:29035"/>
    </cofactor>
    <text evidence="9">Binds 2 manganese ions per subunit.</text>
</comment>
<feature type="active site" description="Proton donor" evidence="9">
    <location>
        <position position="85"/>
    </location>
</feature>
<dbReference type="InterPro" id="IPR050535">
    <property type="entry name" value="DNA_Repair-Maintenance_Comp"/>
</dbReference>
<comment type="activity regulation">
    <text evidence="9">Nuclease activity is regulated by Rad50.</text>
</comment>